<dbReference type="AlphaFoldDB" id="A0A2I0HF85"/>
<organism evidence="2 3">
    <name type="scientific">Punica granatum</name>
    <name type="common">Pomegranate</name>
    <dbReference type="NCBI Taxonomy" id="22663"/>
    <lineage>
        <taxon>Eukaryota</taxon>
        <taxon>Viridiplantae</taxon>
        <taxon>Streptophyta</taxon>
        <taxon>Embryophyta</taxon>
        <taxon>Tracheophyta</taxon>
        <taxon>Spermatophyta</taxon>
        <taxon>Magnoliopsida</taxon>
        <taxon>eudicotyledons</taxon>
        <taxon>Gunneridae</taxon>
        <taxon>Pentapetalae</taxon>
        <taxon>rosids</taxon>
        <taxon>malvids</taxon>
        <taxon>Myrtales</taxon>
        <taxon>Lythraceae</taxon>
        <taxon>Punica</taxon>
    </lineage>
</organism>
<comment type="caution">
    <text evidence="2">The sequence shown here is derived from an EMBL/GenBank/DDBJ whole genome shotgun (WGS) entry which is preliminary data.</text>
</comment>
<feature type="non-terminal residue" evidence="2">
    <location>
        <position position="106"/>
    </location>
</feature>
<evidence type="ECO:0000256" key="1">
    <source>
        <dbReference type="SAM" id="MobiDB-lite"/>
    </source>
</evidence>
<dbReference type="EMBL" id="PGOL01037601">
    <property type="protein sequence ID" value="PKI26053.1"/>
    <property type="molecule type" value="Genomic_DNA"/>
</dbReference>
<reference evidence="2 3" key="1">
    <citation type="submission" date="2017-11" db="EMBL/GenBank/DDBJ databases">
        <title>De-novo sequencing of pomegranate (Punica granatum L.) genome.</title>
        <authorList>
            <person name="Akparov Z."/>
            <person name="Amiraslanov A."/>
            <person name="Hajiyeva S."/>
            <person name="Abbasov M."/>
            <person name="Kaur K."/>
            <person name="Hamwieh A."/>
            <person name="Solovyev V."/>
            <person name="Salamov A."/>
            <person name="Braich B."/>
            <person name="Kosarev P."/>
            <person name="Mahmoud A."/>
            <person name="Hajiyev E."/>
            <person name="Babayeva S."/>
            <person name="Izzatullayeva V."/>
            <person name="Mammadov A."/>
            <person name="Mammadov A."/>
            <person name="Sharifova S."/>
            <person name="Ojaghi J."/>
            <person name="Eynullazada K."/>
            <person name="Bayramov B."/>
            <person name="Abdulazimova A."/>
            <person name="Shahmuradov I."/>
        </authorList>
    </citation>
    <scope>NUCLEOTIDE SEQUENCE [LARGE SCALE GENOMIC DNA]</scope>
    <source>
        <strain evidence="3">cv. AG2017</strain>
        <tissue evidence="2">Leaf</tissue>
    </source>
</reference>
<feature type="region of interest" description="Disordered" evidence="1">
    <location>
        <begin position="1"/>
        <end position="33"/>
    </location>
</feature>
<dbReference type="Proteomes" id="UP000233551">
    <property type="component" value="Unassembled WGS sequence"/>
</dbReference>
<proteinExistence type="predicted"/>
<name>A0A2I0HF85_PUNGR</name>
<gene>
    <name evidence="2" type="ORF">CRG98_049258</name>
</gene>
<accession>A0A2I0HF85</accession>
<evidence type="ECO:0000313" key="3">
    <source>
        <dbReference type="Proteomes" id="UP000233551"/>
    </source>
</evidence>
<protein>
    <submittedName>
        <fullName evidence="2">Uncharacterized protein</fullName>
    </submittedName>
</protein>
<sequence length="106" mass="11483">VPIDHGEAPAAPRAIPHVHSGRRRGVQGARTASPSPVAAAFLPIPTALRLTGLGPFLFLCRLGPFRPKVPQSCPALFRAVFLQAVRSDSSGDFFYFYREALQLSEL</sequence>
<feature type="non-terminal residue" evidence="2">
    <location>
        <position position="1"/>
    </location>
</feature>
<keyword evidence="3" id="KW-1185">Reference proteome</keyword>
<evidence type="ECO:0000313" key="2">
    <source>
        <dbReference type="EMBL" id="PKI26053.1"/>
    </source>
</evidence>